<dbReference type="SUPFAM" id="SSF53955">
    <property type="entry name" value="Lysozyme-like"/>
    <property type="match status" value="1"/>
</dbReference>
<dbReference type="Pfam" id="PF14107">
    <property type="entry name" value="DUF4280"/>
    <property type="match status" value="1"/>
</dbReference>
<comment type="caution">
    <text evidence="1">The sequence shown here is derived from an EMBL/GenBank/DDBJ whole genome shotgun (WGS) entry which is preliminary data.</text>
</comment>
<evidence type="ECO:0000313" key="1">
    <source>
        <dbReference type="EMBL" id="TWP26794.1"/>
    </source>
</evidence>
<dbReference type="Gene3D" id="1.10.530.10">
    <property type="match status" value="1"/>
</dbReference>
<proteinExistence type="predicted"/>
<protein>
    <submittedName>
        <fullName evidence="1">DUF4280 domain-containing protein</fullName>
    </submittedName>
</protein>
<dbReference type="OrthoDB" id="3078754at2"/>
<keyword evidence="2" id="KW-1185">Reference proteome</keyword>
<dbReference type="InterPro" id="IPR023346">
    <property type="entry name" value="Lysozyme-like_dom_sf"/>
</dbReference>
<dbReference type="Proteomes" id="UP000319499">
    <property type="component" value="Unassembled WGS sequence"/>
</dbReference>
<dbReference type="EMBL" id="SELH01000025">
    <property type="protein sequence ID" value="TWP26794.1"/>
    <property type="molecule type" value="Genomic_DNA"/>
</dbReference>
<organism evidence="1 2">
    <name type="scientific">Apibacter muscae</name>
    <dbReference type="NCBI Taxonomy" id="2509004"/>
    <lineage>
        <taxon>Bacteria</taxon>
        <taxon>Pseudomonadati</taxon>
        <taxon>Bacteroidota</taxon>
        <taxon>Flavobacteriia</taxon>
        <taxon>Flavobacteriales</taxon>
        <taxon>Weeksellaceae</taxon>
        <taxon>Apibacter</taxon>
    </lineage>
</organism>
<name>A0A563DAI3_9FLAO</name>
<gene>
    <name evidence="1" type="ORF">ETU09_09540</name>
</gene>
<reference evidence="1 2" key="1">
    <citation type="submission" date="2019-02" db="EMBL/GenBank/DDBJ databases">
        <title>Apibacter muscae sp. nov.: a novel member of the house fly microbiota.</title>
        <authorList>
            <person name="Park R."/>
        </authorList>
    </citation>
    <scope>NUCLEOTIDE SEQUENCE [LARGE SCALE GENOMIC DNA]</scope>
    <source>
        <strain evidence="1 2">AL1</strain>
    </source>
</reference>
<evidence type="ECO:0000313" key="2">
    <source>
        <dbReference type="Proteomes" id="UP000319499"/>
    </source>
</evidence>
<dbReference type="RefSeq" id="WP_146293324.1">
    <property type="nucleotide sequence ID" value="NZ_SELH01000025.1"/>
</dbReference>
<accession>A0A563DAI3</accession>
<sequence length="1393" mass="156563">MPEKSTQGEIVVEGAQLFCSQGVTSSFLKVSHAEDDKYLINNKKIATWNEDSIQHMNFGACTRSSPPPQCTPKIQWTKYYENAEFGKRKILIDSSVGNCTCGGGKVEIKRSGQKLQPSRVMYKKVNQNTYDLYVLNAKVASSKGKIAPAVTQVLIKSPLDLPIPENREVKVEMGGLVTKIVLEAQVKSGGDPGLVHWVVYEGDSQKKRRMTWLEHGKEFVVDVNLYPEGKTTFYAYGKTPTGNATKVVMHRLKNQLEGISGNSTLPKHNVNTFLPQYTFKRSLFSFIKPIWRIKQGEHVIFSSVWPLLLNNQKHINVTINPNSQALSVSFANSGDYTVELEDSDFKTTRSLSVKVKNRSIDSIENLGKSKIRKTEKIHLKCTGIHYSYTGLGNRGFWYARKDNGTVVELGLLESLQYTVPQLQSVLASKVSNEVEKNKILSSPFGMYNFCVFGEKQTHVSKISFGSSADVAHIEVGKNRVESIEGPSVLPLKAKAKFKVRTFLPLIPEERVEWQLLDPALVQTSTLGVDEVFIQALQPTEAEINVYLRGAEVSHAPLPTPWKIKASHLLFNQALWCYANGKRRTETGWDEENYIHLSLEGFPLLPVKFKVFIKFPNVPLENSLNNSYCFLKEIEATLNDKGSCQVSFTADEEIKKKVEDYGSFYGFTDARLFFTVELGKNDSLDLTEVGLYHKDNPEQALPSAQVEGKTLFFVLDPNEDLLLPAPERITAINFSNEAQDDIQLGVTQYGITHRIWVNTVGMPKAKLTVKVYKTLLPVDMKETYHPESQAFQTAQEVKTYEEEEVGTDGLLNLEFTPKKEDADGDPQMFFVKVFKTITLEDSSTRLEPIGSQLEINLSLPFAEEISKDCERLGISLPTLEEGQDPTEEQLKEIMGKFMHFKNPLYVSETGTITDRDIISPVLVERGDVQHLSCPRCKAPVTKDELKKIFPKATDETLTIVATSYTKYMEDLQMDTCWNKAHFFAQAKVEGGEKIELKKGESMDYSAEDLYKGRWNPKKNKYVTIFSAFKGNYEDSYNYGRSSRNNFIANQKMIANIAYSNRKDLGNLGGDDGWNFRGKGLIQLTGRDNYSKANVFTKKYENVDILANSDLVAHDLKIAVLSSMAFFVFRNINIKANGTKNVINDICPLVGNNVTLAGGKTNHKEKQDAFDKYTSVVFQVDKCLWGKLDNALKHMDGRAPWMDIAVNLAKEMKGCKEGIEPMYSNAKKFLKYCGNNFEPTDGKNGPWCAAFMNWTIGQTINPITKEPYKHAKSAASLAPIWNSNLYKKISEPIFGCIVVYMHSNNSNGHTGFLFGKTKNGLYILLGGNQDNTIRFDSYGEYTSKSKLKKLYGFYVPYDYTISEKDNLTESDIYEDSNSININFGITGGIGTGQTT</sequence>
<dbReference type="InterPro" id="IPR025460">
    <property type="entry name" value="DUF4280"/>
</dbReference>